<dbReference type="OrthoDB" id="9764259at2"/>
<dbReference type="PANTHER" id="PTHR23517">
    <property type="entry name" value="RESISTANCE PROTEIN MDTM, PUTATIVE-RELATED-RELATED"/>
    <property type="match status" value="1"/>
</dbReference>
<evidence type="ECO:0000313" key="9">
    <source>
        <dbReference type="EMBL" id="ETD23287.1"/>
    </source>
</evidence>
<dbReference type="HOGENOM" id="CLU_001265_10_0_7"/>
<dbReference type="InterPro" id="IPR050171">
    <property type="entry name" value="MFS_Transporters"/>
</dbReference>
<keyword evidence="2" id="KW-0813">Transport</keyword>
<evidence type="ECO:0000256" key="2">
    <source>
        <dbReference type="ARBA" id="ARBA00022448"/>
    </source>
</evidence>
<dbReference type="PANTHER" id="PTHR23517:SF2">
    <property type="entry name" value="MULTIDRUG RESISTANCE PROTEIN MDTH"/>
    <property type="match status" value="1"/>
</dbReference>
<organism evidence="9 10">
    <name type="scientific">Helicobacter macacae MIT 99-5501</name>
    <dbReference type="NCBI Taxonomy" id="1357400"/>
    <lineage>
        <taxon>Bacteria</taxon>
        <taxon>Pseudomonadati</taxon>
        <taxon>Campylobacterota</taxon>
        <taxon>Epsilonproteobacteria</taxon>
        <taxon>Campylobacterales</taxon>
        <taxon>Helicobacteraceae</taxon>
        <taxon>Helicobacter</taxon>
    </lineage>
</organism>
<keyword evidence="3" id="KW-1003">Cell membrane</keyword>
<dbReference type="AlphaFoldDB" id="V8C881"/>
<feature type="transmembrane region" description="Helical" evidence="7">
    <location>
        <begin position="12"/>
        <end position="31"/>
    </location>
</feature>
<evidence type="ECO:0000256" key="4">
    <source>
        <dbReference type="ARBA" id="ARBA00022692"/>
    </source>
</evidence>
<evidence type="ECO:0000259" key="8">
    <source>
        <dbReference type="PROSITE" id="PS50850"/>
    </source>
</evidence>
<evidence type="ECO:0000256" key="6">
    <source>
        <dbReference type="ARBA" id="ARBA00023136"/>
    </source>
</evidence>
<dbReference type="Gene3D" id="1.20.1250.20">
    <property type="entry name" value="MFS general substrate transporter like domains"/>
    <property type="match status" value="1"/>
</dbReference>
<dbReference type="RefSeq" id="WP_023927812.1">
    <property type="nucleotide sequence ID" value="NZ_KI669454.1"/>
</dbReference>
<feature type="transmembrane region" description="Helical" evidence="7">
    <location>
        <begin position="271"/>
        <end position="289"/>
    </location>
</feature>
<keyword evidence="6 7" id="KW-0472">Membrane</keyword>
<dbReference type="PROSITE" id="PS50850">
    <property type="entry name" value="MFS"/>
    <property type="match status" value="1"/>
</dbReference>
<feature type="transmembrane region" description="Helical" evidence="7">
    <location>
        <begin position="201"/>
        <end position="224"/>
    </location>
</feature>
<keyword evidence="4 7" id="KW-0812">Transmembrane</keyword>
<protein>
    <recommendedName>
        <fullName evidence="8">Major facilitator superfamily (MFS) profile domain-containing protein</fullName>
    </recommendedName>
</protein>
<evidence type="ECO:0000313" key="10">
    <source>
        <dbReference type="Proteomes" id="UP000018731"/>
    </source>
</evidence>
<feature type="transmembrane region" description="Helical" evidence="7">
    <location>
        <begin position="295"/>
        <end position="313"/>
    </location>
</feature>
<keyword evidence="5 7" id="KW-1133">Transmembrane helix</keyword>
<feature type="transmembrane region" description="Helical" evidence="7">
    <location>
        <begin position="37"/>
        <end position="59"/>
    </location>
</feature>
<accession>V8C881</accession>
<dbReference type="Pfam" id="PF07690">
    <property type="entry name" value="MFS_1"/>
    <property type="match status" value="1"/>
</dbReference>
<dbReference type="InterPro" id="IPR036259">
    <property type="entry name" value="MFS_trans_sf"/>
</dbReference>
<feature type="transmembrane region" description="Helical" evidence="7">
    <location>
        <begin position="71"/>
        <end position="90"/>
    </location>
</feature>
<feature type="transmembrane region" description="Helical" evidence="7">
    <location>
        <begin position="127"/>
        <end position="145"/>
    </location>
</feature>
<name>V8C881_9HELI</name>
<keyword evidence="10" id="KW-1185">Reference proteome</keyword>
<dbReference type="GO" id="GO:0005886">
    <property type="term" value="C:plasma membrane"/>
    <property type="evidence" value="ECO:0007669"/>
    <property type="project" value="UniProtKB-SubCell"/>
</dbReference>
<dbReference type="eggNOG" id="COG2814">
    <property type="taxonomic scope" value="Bacteria"/>
</dbReference>
<feature type="domain" description="Major facilitator superfamily (MFS) profile" evidence="8">
    <location>
        <begin position="4"/>
        <end position="387"/>
    </location>
</feature>
<feature type="transmembrane region" description="Helical" evidence="7">
    <location>
        <begin position="334"/>
        <end position="355"/>
    </location>
</feature>
<dbReference type="STRING" id="1357400.HMPREF2086_01086"/>
<dbReference type="InterPro" id="IPR020846">
    <property type="entry name" value="MFS_dom"/>
</dbReference>
<dbReference type="CDD" id="cd17472">
    <property type="entry name" value="MFS_YajR_like"/>
    <property type="match status" value="1"/>
</dbReference>
<feature type="transmembrane region" description="Helical" evidence="7">
    <location>
        <begin position="361"/>
        <end position="382"/>
    </location>
</feature>
<dbReference type="SUPFAM" id="SSF103473">
    <property type="entry name" value="MFS general substrate transporter"/>
    <property type="match status" value="1"/>
</dbReference>
<evidence type="ECO:0000256" key="1">
    <source>
        <dbReference type="ARBA" id="ARBA00004651"/>
    </source>
</evidence>
<comment type="caution">
    <text evidence="9">The sequence shown here is derived from an EMBL/GenBank/DDBJ whole genome shotgun (WGS) entry which is preliminary data.</text>
</comment>
<dbReference type="EMBL" id="AZJI01000005">
    <property type="protein sequence ID" value="ETD23287.1"/>
    <property type="molecule type" value="Genomic_DNA"/>
</dbReference>
<proteinExistence type="predicted"/>
<feature type="transmembrane region" description="Helical" evidence="7">
    <location>
        <begin position="96"/>
        <end position="115"/>
    </location>
</feature>
<comment type="subcellular location">
    <subcellularLocation>
        <location evidence="1">Cell membrane</location>
        <topology evidence="1">Multi-pass membrane protein</topology>
    </subcellularLocation>
</comment>
<sequence>MLKAILPLSLVVCLRFFGLFIVLPVIALYVGEFGDTSPLLLGLAVGGAYLTQILFQTPFGILSDKIDRKKVVMAGLFIFLVGSVICALAHSIEMLIIGRLVQGAGAIGGVVSAQITDLTREEKRTQAMAIMGGGIFASFILAMLLGPLIGGHFGCEWLFAITALLSLVSMLLLGFCVPETPKIHYSYEEAPSKRILTNKNLAIMNLSSFLEKAFMTLIFVVIPLVFVEELAPIVEMGKEDLWKVYTPAAILAILALAPASILAEKYGKAKLVMGYGIALFMVAYLAIAYGAHSNMLWLFVGGIVLFFLGFATLEPIMQSLTSKYAKAHNRGVALGVFTTFNYIGSFAGGMLGGILYHTLGIIELGVSIAVVCAAWLLTLLALDNPAKQKNIYLPLSKYPTQSLARLSQQAGIIECYANKSEGTIIVKYDTQVLDEAQAQGLADSILYSQSIKQNP</sequence>
<dbReference type="PATRIC" id="fig|1357400.3.peg.1474"/>
<evidence type="ECO:0000256" key="5">
    <source>
        <dbReference type="ARBA" id="ARBA00022989"/>
    </source>
</evidence>
<evidence type="ECO:0000256" key="7">
    <source>
        <dbReference type="SAM" id="Phobius"/>
    </source>
</evidence>
<dbReference type="Proteomes" id="UP000018731">
    <property type="component" value="Unassembled WGS sequence"/>
</dbReference>
<dbReference type="InterPro" id="IPR011701">
    <property type="entry name" value="MFS"/>
</dbReference>
<gene>
    <name evidence="9" type="ORF">HMPREF2086_01086</name>
</gene>
<feature type="transmembrane region" description="Helical" evidence="7">
    <location>
        <begin position="157"/>
        <end position="177"/>
    </location>
</feature>
<dbReference type="GO" id="GO:0022857">
    <property type="term" value="F:transmembrane transporter activity"/>
    <property type="evidence" value="ECO:0007669"/>
    <property type="project" value="InterPro"/>
</dbReference>
<reference evidence="9 10" key="1">
    <citation type="journal article" date="2014" name="Genome Announc.">
        <title>Draft genome sequences of six enterohepatic helicobacter species isolated from humans and one from rhesus macaques.</title>
        <authorList>
            <person name="Shen Z."/>
            <person name="Sheh A."/>
            <person name="Young S.K."/>
            <person name="Abouelliel A."/>
            <person name="Ward D.V."/>
            <person name="Earl A.M."/>
            <person name="Fox J.G."/>
        </authorList>
    </citation>
    <scope>NUCLEOTIDE SEQUENCE [LARGE SCALE GENOMIC DNA]</scope>
    <source>
        <strain evidence="9 10">MIT 99-5501</strain>
    </source>
</reference>
<feature type="transmembrane region" description="Helical" evidence="7">
    <location>
        <begin position="244"/>
        <end position="264"/>
    </location>
</feature>
<evidence type="ECO:0000256" key="3">
    <source>
        <dbReference type="ARBA" id="ARBA00022475"/>
    </source>
</evidence>